<sequence length="345" mass="38802">MHSFADIGGLTRAEVLDPPYRIVIFDDESAVRMFTSTLRLLWKLPFPPPIPPFPKPQSTTPVTLSPAQSNAPQTSVDIETPTLAGEAEPQADANTTTSTAAAAVQHPHSETRPPTLGNAYDAYGSLTHMSWPARAALLQSPNLPSKDDWQSIWRRQITYIWIHPFFDLHQYLFNLNQRSGHWVGPSQNADPRKTVTWFGEEVDSFAMFYSETGRGAVVVKEPRCNLILLPIFVDEGLKVSINRTNPGDAVRHLHTWDDNDEFCEAVYLRRGVEVEFSVHWKRVEELTKVAPSQEQEQELRGEHNDFTADPNPKLRERTGVAAVFVYAMLSQVCSGTHAHEHDDVP</sequence>
<proteinExistence type="predicted"/>
<keyword evidence="2" id="KW-1185">Reference proteome</keyword>
<reference evidence="1" key="1">
    <citation type="submission" date="2022-10" db="EMBL/GenBank/DDBJ databases">
        <title>Culturing micro-colonial fungi from biological soil crusts in the Mojave desert and describing Neophaeococcomyces mojavensis, and introducing the new genera and species Taxawa tesnikishii.</title>
        <authorList>
            <person name="Kurbessoian T."/>
            <person name="Stajich J.E."/>
        </authorList>
    </citation>
    <scope>NUCLEOTIDE SEQUENCE</scope>
    <source>
        <strain evidence="1">JES_112</strain>
    </source>
</reference>
<evidence type="ECO:0000313" key="1">
    <source>
        <dbReference type="EMBL" id="KAJ9658967.1"/>
    </source>
</evidence>
<dbReference type="Proteomes" id="UP001172386">
    <property type="component" value="Unassembled WGS sequence"/>
</dbReference>
<protein>
    <submittedName>
        <fullName evidence="1">Uncharacterized protein</fullName>
    </submittedName>
</protein>
<evidence type="ECO:0000313" key="2">
    <source>
        <dbReference type="Proteomes" id="UP001172386"/>
    </source>
</evidence>
<name>A0ACC3ABF4_9EURO</name>
<dbReference type="EMBL" id="JAPDRQ010000045">
    <property type="protein sequence ID" value="KAJ9658967.1"/>
    <property type="molecule type" value="Genomic_DNA"/>
</dbReference>
<comment type="caution">
    <text evidence="1">The sequence shown here is derived from an EMBL/GenBank/DDBJ whole genome shotgun (WGS) entry which is preliminary data.</text>
</comment>
<organism evidence="1 2">
    <name type="scientific">Neophaeococcomyces mojaviensis</name>
    <dbReference type="NCBI Taxonomy" id="3383035"/>
    <lineage>
        <taxon>Eukaryota</taxon>
        <taxon>Fungi</taxon>
        <taxon>Dikarya</taxon>
        <taxon>Ascomycota</taxon>
        <taxon>Pezizomycotina</taxon>
        <taxon>Eurotiomycetes</taxon>
        <taxon>Chaetothyriomycetidae</taxon>
        <taxon>Chaetothyriales</taxon>
        <taxon>Chaetothyriales incertae sedis</taxon>
        <taxon>Neophaeococcomyces</taxon>
    </lineage>
</organism>
<accession>A0ACC3ABF4</accession>
<gene>
    <name evidence="1" type="ORF">H2198_003396</name>
</gene>